<feature type="compositionally biased region" description="Basic and acidic residues" evidence="1">
    <location>
        <begin position="126"/>
        <end position="174"/>
    </location>
</feature>
<dbReference type="EMBL" id="MU005575">
    <property type="protein sequence ID" value="KAF2687306.1"/>
    <property type="molecule type" value="Genomic_DNA"/>
</dbReference>
<accession>A0A6G1J9U7</accession>
<name>A0A6G1J9U7_9PLEO</name>
<reference evidence="2" key="1">
    <citation type="journal article" date="2020" name="Stud. Mycol.">
        <title>101 Dothideomycetes genomes: a test case for predicting lifestyles and emergence of pathogens.</title>
        <authorList>
            <person name="Haridas S."/>
            <person name="Albert R."/>
            <person name="Binder M."/>
            <person name="Bloem J."/>
            <person name="Labutti K."/>
            <person name="Salamov A."/>
            <person name="Andreopoulos B."/>
            <person name="Baker S."/>
            <person name="Barry K."/>
            <person name="Bills G."/>
            <person name="Bluhm B."/>
            <person name="Cannon C."/>
            <person name="Castanera R."/>
            <person name="Culley D."/>
            <person name="Daum C."/>
            <person name="Ezra D."/>
            <person name="Gonzalez J."/>
            <person name="Henrissat B."/>
            <person name="Kuo A."/>
            <person name="Liang C."/>
            <person name="Lipzen A."/>
            <person name="Lutzoni F."/>
            <person name="Magnuson J."/>
            <person name="Mondo S."/>
            <person name="Nolan M."/>
            <person name="Ohm R."/>
            <person name="Pangilinan J."/>
            <person name="Park H.-J."/>
            <person name="Ramirez L."/>
            <person name="Alfaro M."/>
            <person name="Sun H."/>
            <person name="Tritt A."/>
            <person name="Yoshinaga Y."/>
            <person name="Zwiers L.-H."/>
            <person name="Turgeon B."/>
            <person name="Goodwin S."/>
            <person name="Spatafora J."/>
            <person name="Crous P."/>
            <person name="Grigoriev I."/>
        </authorList>
    </citation>
    <scope>NUCLEOTIDE SEQUENCE</scope>
    <source>
        <strain evidence="2">CBS 122367</strain>
    </source>
</reference>
<evidence type="ECO:0000256" key="1">
    <source>
        <dbReference type="SAM" id="MobiDB-lite"/>
    </source>
</evidence>
<gene>
    <name evidence="2" type="ORF">K458DRAFT_386136</name>
</gene>
<dbReference type="AlphaFoldDB" id="A0A6G1J9U7"/>
<evidence type="ECO:0000313" key="3">
    <source>
        <dbReference type="Proteomes" id="UP000799291"/>
    </source>
</evidence>
<protein>
    <submittedName>
        <fullName evidence="2">Uncharacterized protein</fullName>
    </submittedName>
</protein>
<dbReference type="Proteomes" id="UP000799291">
    <property type="component" value="Unassembled WGS sequence"/>
</dbReference>
<evidence type="ECO:0000313" key="2">
    <source>
        <dbReference type="EMBL" id="KAF2687306.1"/>
    </source>
</evidence>
<proteinExistence type="predicted"/>
<organism evidence="2 3">
    <name type="scientific">Lentithecium fluviatile CBS 122367</name>
    <dbReference type="NCBI Taxonomy" id="1168545"/>
    <lineage>
        <taxon>Eukaryota</taxon>
        <taxon>Fungi</taxon>
        <taxon>Dikarya</taxon>
        <taxon>Ascomycota</taxon>
        <taxon>Pezizomycotina</taxon>
        <taxon>Dothideomycetes</taxon>
        <taxon>Pleosporomycetidae</taxon>
        <taxon>Pleosporales</taxon>
        <taxon>Massarineae</taxon>
        <taxon>Lentitheciaceae</taxon>
        <taxon>Lentithecium</taxon>
    </lineage>
</organism>
<feature type="region of interest" description="Disordered" evidence="1">
    <location>
        <begin position="110"/>
        <end position="174"/>
    </location>
</feature>
<dbReference type="OrthoDB" id="10611487at2759"/>
<keyword evidence="3" id="KW-1185">Reference proteome</keyword>
<sequence>MHFLRDDPSVDLVLMIRASPDVSTYARSNAHDCGMLVLGQGRQIAWMIDFMGVPTGKARELGDTDDASTLQTPITPPATFPIPTPSEEIIEATEKGMVGENLLFASDWPLQDTLPQEGPSQSPQSERSDHTQHEQEAEMLTRAERAGGREEKRGRWDGFGKDGVRHVRWKGFDA</sequence>